<protein>
    <recommendedName>
        <fullName evidence="1">AbiTii domain-containing protein</fullName>
    </recommendedName>
</protein>
<keyword evidence="2" id="KW-0614">Plasmid</keyword>
<proteinExistence type="predicted"/>
<name>A0A7H8N0I7_STRMI</name>
<geneLocation type="plasmid" evidence="2 3">
    <name>unnamed1</name>
</geneLocation>
<sequence length="237" mass="26517">MSKQPPLDKFERDVLDESVPIQQLLRLVIVLGGRAFSEPLRLWARNELQGYPGPGIPLPTYRMITAPLQMDSHSRFSQGRNETISALALPDVAHDLVSEQLPVTFSVGKLQNLISHQDPHTPLKLGLPGSAELARLMTSERSGQGVVVERIYWSVHASALHDILEQVRNRLLEFVAELRATMEPGESEPTVGQVHQAAQTINITVGDHSPVHVIAPHRHSATVSFPTRPHHRWWPRR</sequence>
<accession>A0A7H8N0I7</accession>
<dbReference type="AlphaFoldDB" id="A0A7H8N0I7"/>
<dbReference type="Proteomes" id="UP000509345">
    <property type="component" value="Plasmid unnamed1"/>
</dbReference>
<reference evidence="2 3" key="1">
    <citation type="submission" date="2020-06" db="EMBL/GenBank/DDBJ databases">
        <title>Genome mining for natural products.</title>
        <authorList>
            <person name="Zhang B."/>
            <person name="Shi J."/>
            <person name="Ge H."/>
        </authorList>
    </citation>
    <scope>NUCLEOTIDE SEQUENCE [LARGE SCALE GENOMIC DNA]</scope>
    <source>
        <strain evidence="2 3">NA06532</strain>
        <plasmid evidence="2 3">unnamed1</plasmid>
    </source>
</reference>
<dbReference type="InterPro" id="IPR041304">
    <property type="entry name" value="AbiTii"/>
</dbReference>
<organism evidence="2 3">
    <name type="scientific">Streptomyces microflavus</name>
    <name type="common">Streptomyces lipmanii</name>
    <dbReference type="NCBI Taxonomy" id="1919"/>
    <lineage>
        <taxon>Bacteria</taxon>
        <taxon>Bacillati</taxon>
        <taxon>Actinomycetota</taxon>
        <taxon>Actinomycetes</taxon>
        <taxon>Kitasatosporales</taxon>
        <taxon>Streptomycetaceae</taxon>
        <taxon>Streptomyces</taxon>
    </lineage>
</organism>
<evidence type="ECO:0000313" key="2">
    <source>
        <dbReference type="EMBL" id="QKW47922.1"/>
    </source>
</evidence>
<evidence type="ECO:0000259" key="1">
    <source>
        <dbReference type="Pfam" id="PF18864"/>
    </source>
</evidence>
<dbReference type="RefSeq" id="WP_176145794.1">
    <property type="nucleotide sequence ID" value="NZ_CP054927.1"/>
</dbReference>
<dbReference type="Pfam" id="PF18864">
    <property type="entry name" value="AbiTii"/>
    <property type="match status" value="1"/>
</dbReference>
<feature type="domain" description="AbiTii" evidence="1">
    <location>
        <begin position="9"/>
        <end position="201"/>
    </location>
</feature>
<evidence type="ECO:0000313" key="3">
    <source>
        <dbReference type="Proteomes" id="UP000509345"/>
    </source>
</evidence>
<dbReference type="EMBL" id="CP054927">
    <property type="protein sequence ID" value="QKW47922.1"/>
    <property type="molecule type" value="Genomic_DNA"/>
</dbReference>
<dbReference type="GeneID" id="87636674"/>
<gene>
    <name evidence="2" type="ORF">HUT09_36015</name>
</gene>